<feature type="non-terminal residue" evidence="2">
    <location>
        <position position="1"/>
    </location>
</feature>
<evidence type="ECO:0000313" key="2">
    <source>
        <dbReference type="EMBL" id="CAF4780763.1"/>
    </source>
</evidence>
<comment type="caution">
    <text evidence="2">The sequence shown here is derived from an EMBL/GenBank/DDBJ whole genome shotgun (WGS) entry which is preliminary data.</text>
</comment>
<protein>
    <submittedName>
        <fullName evidence="2">Uncharacterized protein</fullName>
    </submittedName>
</protein>
<sequence length="74" mass="9050">IELMHLLRRYIVCQICMLWYKRSIPKTERILIISTKQHKTPNKLLTKTKESKRNVNVQYHDEVIEFKMNDHEQP</sequence>
<organism evidence="2 3">
    <name type="scientific">Rotaria magnacalcarata</name>
    <dbReference type="NCBI Taxonomy" id="392030"/>
    <lineage>
        <taxon>Eukaryota</taxon>
        <taxon>Metazoa</taxon>
        <taxon>Spiralia</taxon>
        <taxon>Gnathifera</taxon>
        <taxon>Rotifera</taxon>
        <taxon>Eurotatoria</taxon>
        <taxon>Bdelloidea</taxon>
        <taxon>Philodinida</taxon>
        <taxon>Philodinidae</taxon>
        <taxon>Rotaria</taxon>
    </lineage>
</organism>
<evidence type="ECO:0000313" key="1">
    <source>
        <dbReference type="EMBL" id="CAF4450744.1"/>
    </source>
</evidence>
<keyword evidence="3" id="KW-1185">Reference proteome</keyword>
<dbReference type="EMBL" id="CAJOBG010121650">
    <property type="protein sequence ID" value="CAF4780763.1"/>
    <property type="molecule type" value="Genomic_DNA"/>
</dbReference>
<accession>A0A821N7F2</accession>
<dbReference type="EMBL" id="CAJOBG010046268">
    <property type="protein sequence ID" value="CAF4450744.1"/>
    <property type="molecule type" value="Genomic_DNA"/>
</dbReference>
<gene>
    <name evidence="1" type="ORF">OVN521_LOCUS37858</name>
    <name evidence="2" type="ORF">OVN521_LOCUS51167</name>
</gene>
<dbReference type="AlphaFoldDB" id="A0A821N7F2"/>
<proteinExistence type="predicted"/>
<evidence type="ECO:0000313" key="3">
    <source>
        <dbReference type="Proteomes" id="UP000663866"/>
    </source>
</evidence>
<name>A0A821N7F2_9BILA</name>
<dbReference type="Proteomes" id="UP000663866">
    <property type="component" value="Unassembled WGS sequence"/>
</dbReference>
<reference evidence="2" key="1">
    <citation type="submission" date="2021-02" db="EMBL/GenBank/DDBJ databases">
        <authorList>
            <person name="Nowell W R."/>
        </authorList>
    </citation>
    <scope>NUCLEOTIDE SEQUENCE</scope>
</reference>